<dbReference type="PANTHER" id="PTHR43776">
    <property type="entry name" value="TRANSPORT ATP-BINDING PROTEIN"/>
    <property type="match status" value="1"/>
</dbReference>
<dbReference type="EMBL" id="WJWF01000033">
    <property type="protein sequence ID" value="MRL38432.1"/>
    <property type="molecule type" value="Genomic_DNA"/>
</dbReference>
<dbReference type="InterPro" id="IPR050319">
    <property type="entry name" value="ABC_transp_ATP-bind"/>
</dbReference>
<dbReference type="PANTHER" id="PTHR43776:SF8">
    <property type="entry name" value="ABC TRANSPORTER, ATP-BINDING PROTEIN"/>
    <property type="match status" value="1"/>
</dbReference>
<feature type="domain" description="ABC transporter" evidence="4">
    <location>
        <begin position="5"/>
        <end position="241"/>
    </location>
</feature>
<name>A0A9J6S6L0_KLEPN</name>
<dbReference type="GO" id="GO:0005524">
    <property type="term" value="F:ATP binding"/>
    <property type="evidence" value="ECO:0007669"/>
    <property type="project" value="UniProtKB-KW"/>
</dbReference>
<accession>A0A9J6S6L0</accession>
<keyword evidence="2" id="KW-0547">Nucleotide-binding</keyword>
<dbReference type="CDD" id="cd03257">
    <property type="entry name" value="ABC_NikE_OppD_transporters"/>
    <property type="match status" value="1"/>
</dbReference>
<organism evidence="5">
    <name type="scientific">Klebsiella pneumoniae</name>
    <dbReference type="NCBI Taxonomy" id="573"/>
    <lineage>
        <taxon>Bacteria</taxon>
        <taxon>Pseudomonadati</taxon>
        <taxon>Pseudomonadota</taxon>
        <taxon>Gammaproteobacteria</taxon>
        <taxon>Enterobacterales</taxon>
        <taxon>Enterobacteriaceae</taxon>
        <taxon>Klebsiella/Raoultella group</taxon>
        <taxon>Klebsiella</taxon>
        <taxon>Klebsiella pneumoniae complex</taxon>
    </lineage>
</organism>
<evidence type="ECO:0000256" key="3">
    <source>
        <dbReference type="ARBA" id="ARBA00022840"/>
    </source>
</evidence>
<reference evidence="5" key="1">
    <citation type="submission" date="2019-10" db="EMBL/GenBank/DDBJ databases">
        <title>Molecular typing, antibiotic resistance determination and virulence profiling for 36 multidrug-resistant clinical Klebsiella pneumoniae isolates using second- and third-generation sequencing.</title>
        <authorList>
            <person name="Shelenkov A."/>
            <person name="Mikhaylova Y."/>
            <person name="Yanushevich Y."/>
            <person name="Samoilov A."/>
            <person name="Petrova L."/>
            <person name="Fomina V."/>
            <person name="Gusarov V."/>
            <person name="Zamyatin M."/>
            <person name="Shagin D."/>
        </authorList>
    </citation>
    <scope>NUCLEOTIDE SEQUENCE [LARGE SCALE GENOMIC DNA]</scope>
    <source>
        <strain evidence="5">CriePir115</strain>
    </source>
</reference>
<dbReference type="InterPro" id="IPR017871">
    <property type="entry name" value="ABC_transporter-like_CS"/>
</dbReference>
<dbReference type="SUPFAM" id="SSF52540">
    <property type="entry name" value="P-loop containing nucleoside triphosphate hydrolases"/>
    <property type="match status" value="1"/>
</dbReference>
<dbReference type="InterPro" id="IPR003593">
    <property type="entry name" value="AAA+_ATPase"/>
</dbReference>
<dbReference type="SMART" id="SM00382">
    <property type="entry name" value="AAA"/>
    <property type="match status" value="1"/>
</dbReference>
<dbReference type="PROSITE" id="PS00211">
    <property type="entry name" value="ABC_TRANSPORTER_1"/>
    <property type="match status" value="1"/>
</dbReference>
<evidence type="ECO:0000313" key="5">
    <source>
        <dbReference type="EMBL" id="MRL38432.1"/>
    </source>
</evidence>
<dbReference type="GO" id="GO:0016887">
    <property type="term" value="F:ATP hydrolysis activity"/>
    <property type="evidence" value="ECO:0007669"/>
    <property type="project" value="InterPro"/>
</dbReference>
<dbReference type="Pfam" id="PF00005">
    <property type="entry name" value="ABC_tran"/>
    <property type="match status" value="1"/>
</dbReference>
<sequence length="253" mass="28007">MTPLLSIQALSAHYQKSLVLKDINFDLPTASIMGIVGSSGSGKTTLARVITGEMPYSSGRVVWGGKVLNPSRDREQRRQIQMIYQDPFVSLNPRITVGKILEELLIFVRGVKKNDVKQEVGKLLNLVHLGHDFIPALPEQLSGGQRQRVAIARALAVNPLLLIADEPTSSLDVSIRTSILDLFKELRDTLGLTILFISHDLLAVRYVCNEIIVMDKGESVERNTAEQIFTNPISLESKRLISCIPRLNLNSAN</sequence>
<evidence type="ECO:0000256" key="2">
    <source>
        <dbReference type="ARBA" id="ARBA00022741"/>
    </source>
</evidence>
<proteinExistence type="predicted"/>
<dbReference type="InterPro" id="IPR003439">
    <property type="entry name" value="ABC_transporter-like_ATP-bd"/>
</dbReference>
<evidence type="ECO:0000259" key="4">
    <source>
        <dbReference type="PROSITE" id="PS50893"/>
    </source>
</evidence>
<dbReference type="Gene3D" id="3.40.50.300">
    <property type="entry name" value="P-loop containing nucleotide triphosphate hydrolases"/>
    <property type="match status" value="1"/>
</dbReference>
<dbReference type="GO" id="GO:0055085">
    <property type="term" value="P:transmembrane transport"/>
    <property type="evidence" value="ECO:0007669"/>
    <property type="project" value="UniProtKB-ARBA"/>
</dbReference>
<comment type="caution">
    <text evidence="5">The sequence shown here is derived from an EMBL/GenBank/DDBJ whole genome shotgun (WGS) entry which is preliminary data.</text>
</comment>
<dbReference type="PROSITE" id="PS50893">
    <property type="entry name" value="ABC_TRANSPORTER_2"/>
    <property type="match status" value="1"/>
</dbReference>
<gene>
    <name evidence="5" type="ORF">GJJ18_23770</name>
</gene>
<keyword evidence="1" id="KW-0813">Transport</keyword>
<dbReference type="InterPro" id="IPR027417">
    <property type="entry name" value="P-loop_NTPase"/>
</dbReference>
<keyword evidence="3 5" id="KW-0067">ATP-binding</keyword>
<protein>
    <submittedName>
        <fullName evidence="5">ATP-binding cassette domain-containing protein</fullName>
    </submittedName>
</protein>
<dbReference type="AlphaFoldDB" id="A0A9J6S6L0"/>
<evidence type="ECO:0000256" key="1">
    <source>
        <dbReference type="ARBA" id="ARBA00022448"/>
    </source>
</evidence>